<dbReference type="InterPro" id="IPR013187">
    <property type="entry name" value="F-box-assoc_dom_typ3"/>
</dbReference>
<dbReference type="Proteomes" id="UP000694864">
    <property type="component" value="Chromosome 9"/>
</dbReference>
<proteinExistence type="predicted"/>
<dbReference type="Pfam" id="PF08268">
    <property type="entry name" value="FBA_3"/>
    <property type="match status" value="1"/>
</dbReference>
<dbReference type="PANTHER" id="PTHR31111:SF25">
    <property type="entry name" value="F-BOX ASSOCIATED UBIQUITINATION EFFECTOR FAMILY PROTEIN"/>
    <property type="match status" value="1"/>
</dbReference>
<name>A0ABM0TTT1_CAMSA</name>
<accession>A0ABM0TTT1</accession>
<organism evidence="2 3">
    <name type="scientific">Camelina sativa</name>
    <name type="common">False flax</name>
    <name type="synonym">Myagrum sativum</name>
    <dbReference type="NCBI Taxonomy" id="90675"/>
    <lineage>
        <taxon>Eukaryota</taxon>
        <taxon>Viridiplantae</taxon>
        <taxon>Streptophyta</taxon>
        <taxon>Embryophyta</taxon>
        <taxon>Tracheophyta</taxon>
        <taxon>Spermatophyta</taxon>
        <taxon>Magnoliopsida</taxon>
        <taxon>eudicotyledons</taxon>
        <taxon>Gunneridae</taxon>
        <taxon>Pentapetalae</taxon>
        <taxon>rosids</taxon>
        <taxon>malvids</taxon>
        <taxon>Brassicales</taxon>
        <taxon>Brassicaceae</taxon>
        <taxon>Camelineae</taxon>
        <taxon>Camelina</taxon>
    </lineage>
</organism>
<dbReference type="InterPro" id="IPR017451">
    <property type="entry name" value="F-box-assoc_interact_dom"/>
</dbReference>
<keyword evidence="2" id="KW-1185">Reference proteome</keyword>
<dbReference type="GeneID" id="104715590"/>
<protein>
    <submittedName>
        <fullName evidence="3">F-box protein At3g52320</fullName>
    </submittedName>
</protein>
<dbReference type="SMART" id="SM00256">
    <property type="entry name" value="FBOX"/>
    <property type="match status" value="1"/>
</dbReference>
<reference evidence="3" key="2">
    <citation type="submission" date="2025-08" db="UniProtKB">
        <authorList>
            <consortium name="RefSeq"/>
        </authorList>
    </citation>
    <scope>IDENTIFICATION</scope>
    <source>
        <tissue evidence="3">Leaf</tissue>
    </source>
</reference>
<dbReference type="PANTHER" id="PTHR31111">
    <property type="entry name" value="BNAA05G37150D PROTEIN-RELATED"/>
    <property type="match status" value="1"/>
</dbReference>
<feature type="domain" description="F-box" evidence="1">
    <location>
        <begin position="40"/>
        <end position="80"/>
    </location>
</feature>
<reference evidence="2" key="1">
    <citation type="journal article" date="2014" name="Nat. Commun.">
        <title>The emerging biofuel crop Camelina sativa retains a highly undifferentiated hexaploid genome structure.</title>
        <authorList>
            <person name="Kagale S."/>
            <person name="Koh C."/>
            <person name="Nixon J."/>
            <person name="Bollina V."/>
            <person name="Clarke W.E."/>
            <person name="Tuteja R."/>
            <person name="Spillane C."/>
            <person name="Robinson S.J."/>
            <person name="Links M.G."/>
            <person name="Clarke C."/>
            <person name="Higgins E.E."/>
            <person name="Huebert T."/>
            <person name="Sharpe A.G."/>
            <person name="Parkin I.A."/>
        </authorList>
    </citation>
    <scope>NUCLEOTIDE SEQUENCE [LARGE SCALE GENOMIC DNA]</scope>
    <source>
        <strain evidence="2">cv. DH55</strain>
    </source>
</reference>
<dbReference type="Pfam" id="PF00646">
    <property type="entry name" value="F-box"/>
    <property type="match status" value="1"/>
</dbReference>
<dbReference type="NCBIfam" id="TIGR01640">
    <property type="entry name" value="F_box_assoc_1"/>
    <property type="match status" value="1"/>
</dbReference>
<sequence length="383" mass="44245">MELSFRTAAVKGLRKKKVWLKADEAMVTKPGSKSCGFENLTEDLLMEILVKLSAKQVTRSMCVSKLWYSVISSRYFTNLFLESSSMTSKRPRLHMYLVRKRYLLNYTCLTSSSLDDHLDTPVFVFDETLDMPGLGGYFVNALRGLLCVRLGRCVRICNVTTKQLLSTVWKGSKGEGIMRSEHQMLVLGPEAYWRNTYNISTHPHRPDSQGIFINGVLYYGAWIYKNTCVVMSFDFAYEEFDFIELPVEAGIVWQKYCATLINYGGKLAVLEYSKLSSNASVDLWVMESAEDMKWSNKNIVLPLSQMDFFHGDKLEIQCMSRCGEIRLLKTETIWTPTTPSVIYDLEKKKITRSLEIKSSLYLYWNFHTTFWEDDIESIMYLET</sequence>
<gene>
    <name evidence="3" type="primary">LOC104715590</name>
</gene>
<evidence type="ECO:0000313" key="3">
    <source>
        <dbReference type="RefSeq" id="XP_010431284.1"/>
    </source>
</evidence>
<evidence type="ECO:0000313" key="2">
    <source>
        <dbReference type="Proteomes" id="UP000694864"/>
    </source>
</evidence>
<dbReference type="InterPro" id="IPR036047">
    <property type="entry name" value="F-box-like_dom_sf"/>
</dbReference>
<dbReference type="RefSeq" id="XP_010431284.1">
    <property type="nucleotide sequence ID" value="XM_010432982.1"/>
</dbReference>
<evidence type="ECO:0000259" key="1">
    <source>
        <dbReference type="SMART" id="SM00256"/>
    </source>
</evidence>
<dbReference type="InterPro" id="IPR001810">
    <property type="entry name" value="F-box_dom"/>
</dbReference>
<dbReference type="SUPFAM" id="SSF81383">
    <property type="entry name" value="F-box domain"/>
    <property type="match status" value="1"/>
</dbReference>